<gene>
    <name evidence="1" type="ORF">Fot_40630</name>
</gene>
<dbReference type="Proteomes" id="UP001604277">
    <property type="component" value="Unassembled WGS sequence"/>
</dbReference>
<dbReference type="AlphaFoldDB" id="A0ABD1S903"/>
<dbReference type="EMBL" id="JBFOLJ010000011">
    <property type="protein sequence ID" value="KAL2496873.1"/>
    <property type="molecule type" value="Genomic_DNA"/>
</dbReference>
<protein>
    <submittedName>
        <fullName evidence="1">Uncharacterized protein</fullName>
    </submittedName>
</protein>
<proteinExistence type="predicted"/>
<organism evidence="1 2">
    <name type="scientific">Forsythia ovata</name>
    <dbReference type="NCBI Taxonomy" id="205694"/>
    <lineage>
        <taxon>Eukaryota</taxon>
        <taxon>Viridiplantae</taxon>
        <taxon>Streptophyta</taxon>
        <taxon>Embryophyta</taxon>
        <taxon>Tracheophyta</taxon>
        <taxon>Spermatophyta</taxon>
        <taxon>Magnoliopsida</taxon>
        <taxon>eudicotyledons</taxon>
        <taxon>Gunneridae</taxon>
        <taxon>Pentapetalae</taxon>
        <taxon>asterids</taxon>
        <taxon>lamiids</taxon>
        <taxon>Lamiales</taxon>
        <taxon>Oleaceae</taxon>
        <taxon>Forsythieae</taxon>
        <taxon>Forsythia</taxon>
    </lineage>
</organism>
<sequence>MKEHHVVINVHMYRKPYKLQEYEGWFKTWFSPLHIQSSESKPELTRLSSSKVHTEYEEASTTTFRSISGAAVSANTSTPLSTAFVDHYSYNSIDRASAFESSTSFASIPLQIIPRNSGTHSGPLFNHSGLIPNSGPMERGFMSGPIERGFSIIRA</sequence>
<keyword evidence="2" id="KW-1185">Reference proteome</keyword>
<accession>A0ABD1S903</accession>
<comment type="caution">
    <text evidence="1">The sequence shown here is derived from an EMBL/GenBank/DDBJ whole genome shotgun (WGS) entry which is preliminary data.</text>
</comment>
<reference evidence="2" key="1">
    <citation type="submission" date="2024-07" db="EMBL/GenBank/DDBJ databases">
        <title>Two chromosome-level genome assemblies of Korean endemic species Abeliophyllum distichum and Forsythia ovata (Oleaceae).</title>
        <authorList>
            <person name="Jang H."/>
        </authorList>
    </citation>
    <scope>NUCLEOTIDE SEQUENCE [LARGE SCALE GENOMIC DNA]</scope>
</reference>
<evidence type="ECO:0000313" key="1">
    <source>
        <dbReference type="EMBL" id="KAL2496873.1"/>
    </source>
</evidence>
<name>A0ABD1S903_9LAMI</name>
<evidence type="ECO:0000313" key="2">
    <source>
        <dbReference type="Proteomes" id="UP001604277"/>
    </source>
</evidence>